<dbReference type="EMBL" id="CAIIXF020000010">
    <property type="protein sequence ID" value="CAH1797816.1"/>
    <property type="molecule type" value="Genomic_DNA"/>
</dbReference>
<evidence type="ECO:0000256" key="1">
    <source>
        <dbReference type="SAM" id="SignalP"/>
    </source>
</evidence>
<gene>
    <name evidence="3" type="ORF">OFUS_LOCUS22033</name>
</gene>
<feature type="chain" id="PRO_5035817443" description="C-type lectin domain-containing protein" evidence="1">
    <location>
        <begin position="24"/>
        <end position="172"/>
    </location>
</feature>
<dbReference type="SMART" id="SM00034">
    <property type="entry name" value="CLECT"/>
    <property type="match status" value="1"/>
</dbReference>
<keyword evidence="1" id="KW-0732">Signal</keyword>
<dbReference type="InterPro" id="IPR050111">
    <property type="entry name" value="C-type_lectin/snaclec_domain"/>
</dbReference>
<proteinExistence type="predicted"/>
<keyword evidence="4" id="KW-1185">Reference proteome</keyword>
<dbReference type="CDD" id="cd00037">
    <property type="entry name" value="CLECT"/>
    <property type="match status" value="1"/>
</dbReference>
<protein>
    <recommendedName>
        <fullName evidence="2">C-type lectin domain-containing protein</fullName>
    </recommendedName>
</protein>
<feature type="signal peptide" evidence="1">
    <location>
        <begin position="1"/>
        <end position="23"/>
    </location>
</feature>
<dbReference type="Proteomes" id="UP000749559">
    <property type="component" value="Unassembled WGS sequence"/>
</dbReference>
<dbReference type="PROSITE" id="PS50041">
    <property type="entry name" value="C_TYPE_LECTIN_2"/>
    <property type="match status" value="1"/>
</dbReference>
<name>A0A8S4PVH9_OWEFU</name>
<dbReference type="AlphaFoldDB" id="A0A8S4PVH9"/>
<sequence length="172" mass="19463">MMRPCFILLSLIVIVVCVKDVKGDPCKQGSVCPLNFFYNPNLESCYNFVISEKITWYDALTVCAQMDANLAAIETQEELDFLRREIKGREIVGSASNGNSFHLGGNILNGHWQWMGGPSWKTKPISFASWASGQPNALGSQKCTLLYGGDDFKFHNWECHLKFHYICEIKMK</sequence>
<dbReference type="InterPro" id="IPR016186">
    <property type="entry name" value="C-type_lectin-like/link_sf"/>
</dbReference>
<dbReference type="SUPFAM" id="SSF56436">
    <property type="entry name" value="C-type lectin-like"/>
    <property type="match status" value="1"/>
</dbReference>
<evidence type="ECO:0000313" key="3">
    <source>
        <dbReference type="EMBL" id="CAH1797816.1"/>
    </source>
</evidence>
<reference evidence="3" key="1">
    <citation type="submission" date="2022-03" db="EMBL/GenBank/DDBJ databases">
        <authorList>
            <person name="Martin C."/>
        </authorList>
    </citation>
    <scope>NUCLEOTIDE SEQUENCE</scope>
</reference>
<dbReference type="Pfam" id="PF00059">
    <property type="entry name" value="Lectin_C"/>
    <property type="match status" value="1"/>
</dbReference>
<comment type="caution">
    <text evidence="3">The sequence shown here is derived from an EMBL/GenBank/DDBJ whole genome shotgun (WGS) entry which is preliminary data.</text>
</comment>
<dbReference type="OrthoDB" id="6121790at2759"/>
<feature type="domain" description="C-type lectin" evidence="2">
    <location>
        <begin position="45"/>
        <end position="168"/>
    </location>
</feature>
<dbReference type="InterPro" id="IPR016187">
    <property type="entry name" value="CTDL_fold"/>
</dbReference>
<evidence type="ECO:0000313" key="4">
    <source>
        <dbReference type="Proteomes" id="UP000749559"/>
    </source>
</evidence>
<accession>A0A8S4PVH9</accession>
<dbReference type="PANTHER" id="PTHR22803">
    <property type="entry name" value="MANNOSE, PHOSPHOLIPASE, LECTIN RECEPTOR RELATED"/>
    <property type="match status" value="1"/>
</dbReference>
<dbReference type="InterPro" id="IPR001304">
    <property type="entry name" value="C-type_lectin-like"/>
</dbReference>
<dbReference type="Gene3D" id="3.10.100.10">
    <property type="entry name" value="Mannose-Binding Protein A, subunit A"/>
    <property type="match status" value="1"/>
</dbReference>
<evidence type="ECO:0000259" key="2">
    <source>
        <dbReference type="PROSITE" id="PS50041"/>
    </source>
</evidence>
<organism evidence="3 4">
    <name type="scientific">Owenia fusiformis</name>
    <name type="common">Polychaete worm</name>
    <dbReference type="NCBI Taxonomy" id="6347"/>
    <lineage>
        <taxon>Eukaryota</taxon>
        <taxon>Metazoa</taxon>
        <taxon>Spiralia</taxon>
        <taxon>Lophotrochozoa</taxon>
        <taxon>Annelida</taxon>
        <taxon>Polychaeta</taxon>
        <taxon>Sedentaria</taxon>
        <taxon>Canalipalpata</taxon>
        <taxon>Sabellida</taxon>
        <taxon>Oweniida</taxon>
        <taxon>Oweniidae</taxon>
        <taxon>Owenia</taxon>
    </lineage>
</organism>